<dbReference type="InterPro" id="IPR052928">
    <property type="entry name" value="Desiccation-related_membrane"/>
</dbReference>
<keyword evidence="1" id="KW-0812">Transmembrane</keyword>
<keyword evidence="3" id="KW-1185">Reference proteome</keyword>
<name>A0A0B6X0K5_9BACT</name>
<dbReference type="RefSeq" id="WP_060635719.1">
    <property type="nucleotide sequence ID" value="NZ_CBXV010000008.1"/>
</dbReference>
<keyword evidence="1" id="KW-1133">Transmembrane helix</keyword>
<evidence type="ECO:0000313" key="3">
    <source>
        <dbReference type="Proteomes" id="UP000031518"/>
    </source>
</evidence>
<dbReference type="AlphaFoldDB" id="A0A0B6X0K5"/>
<reference evidence="2 3" key="2">
    <citation type="submission" date="2015-01" db="EMBL/GenBank/DDBJ databases">
        <title>Complete genome sequence of Pyrinomonas methylaliphatogenes type strain K22T.</title>
        <authorList>
            <person name="Lee K.C.Y."/>
            <person name="Power J.F."/>
            <person name="Dunfield P.F."/>
            <person name="Morgan X.C."/>
            <person name="Huttenhower C."/>
            <person name="Stott M.B."/>
        </authorList>
    </citation>
    <scope>NUCLEOTIDE SEQUENCE [LARGE SCALE GENOMIC DNA]</scope>
    <source>
        <strain evidence="2 3">K22</strain>
    </source>
</reference>
<sequence length="128" mass="13632">MSAQEPITRAETGTELSTRLTYFLIGGTIGAIIALLFAPKPGRELRSDLADATRRGVDRTREAAAQLGAKAGEYYSTAAQKASELAEAAREAAARKGEQISAAIEAGKQAYVEEKRRTELSGAFEPES</sequence>
<proteinExistence type="predicted"/>
<protein>
    <submittedName>
        <fullName evidence="2">Gas vesicle protein</fullName>
    </submittedName>
</protein>
<dbReference type="Proteomes" id="UP000031518">
    <property type="component" value="Unassembled WGS sequence"/>
</dbReference>
<dbReference type="STRING" id="454194.PYK22_02916"/>
<dbReference type="InterPro" id="IPR024623">
    <property type="entry name" value="YtxH"/>
</dbReference>
<organism evidence="2 3">
    <name type="scientific">Pyrinomonas methylaliphatogenes</name>
    <dbReference type="NCBI Taxonomy" id="454194"/>
    <lineage>
        <taxon>Bacteria</taxon>
        <taxon>Pseudomonadati</taxon>
        <taxon>Acidobacteriota</taxon>
        <taxon>Blastocatellia</taxon>
        <taxon>Blastocatellales</taxon>
        <taxon>Pyrinomonadaceae</taxon>
        <taxon>Pyrinomonas</taxon>
    </lineage>
</organism>
<accession>A0A0B6X0K5</accession>
<dbReference type="PANTHER" id="PTHR35792:SF2">
    <property type="entry name" value="GENERAL STRESS PROTEIN"/>
    <property type="match status" value="1"/>
</dbReference>
<dbReference type="Pfam" id="PF12732">
    <property type="entry name" value="YtxH"/>
    <property type="match status" value="1"/>
</dbReference>
<gene>
    <name evidence="2" type="ORF">PYK22_02916</name>
</gene>
<dbReference type="OrthoDB" id="121022at2"/>
<evidence type="ECO:0000313" key="2">
    <source>
        <dbReference type="EMBL" id="CDM66876.1"/>
    </source>
</evidence>
<dbReference type="PANTHER" id="PTHR35792">
    <property type="entry name" value="GENERAL STRESS PROTEIN"/>
    <property type="match status" value="1"/>
</dbReference>
<keyword evidence="1" id="KW-0472">Membrane</keyword>
<reference evidence="2 3" key="1">
    <citation type="submission" date="2013-12" db="EMBL/GenBank/DDBJ databases">
        <authorList>
            <person name="Stott M."/>
        </authorList>
    </citation>
    <scope>NUCLEOTIDE SEQUENCE [LARGE SCALE GENOMIC DNA]</scope>
    <source>
        <strain evidence="2 3">K22</strain>
    </source>
</reference>
<feature type="transmembrane region" description="Helical" evidence="1">
    <location>
        <begin position="20"/>
        <end position="38"/>
    </location>
</feature>
<evidence type="ECO:0000256" key="1">
    <source>
        <dbReference type="SAM" id="Phobius"/>
    </source>
</evidence>
<dbReference type="EMBL" id="CBXV010000008">
    <property type="protein sequence ID" value="CDM66876.1"/>
    <property type="molecule type" value="Genomic_DNA"/>
</dbReference>